<dbReference type="Proteomes" id="UP000694863">
    <property type="component" value="Unplaced"/>
</dbReference>
<evidence type="ECO:0000313" key="2">
    <source>
        <dbReference type="RefSeq" id="XP_045146414.1"/>
    </source>
</evidence>
<name>A0AC55D3T8_ECHTE</name>
<accession>A0AC55D3T8</accession>
<sequence>MCVATQQGPWEGAALRVASLTACSQLSSVPLQMLLYLSGAFGAFHLLATLLLLLYKSEGLGLLRLPPPAWLAARAEGRACHPYILATLSLGSVRTRGVGLAGGGAIGWPPSISSVLAPGQVFSYPQRYLVLDLALLVTAGVLEALGLYLGTKGNLTEAEGPLAVSLLLTVVSGLLSTYFLRWQTLVLWADTALSATRLALHGLEAALQVVTIAAFVS</sequence>
<protein>
    <submittedName>
        <fullName evidence="2">Transmembrane protein 80 isoform X1</fullName>
    </submittedName>
</protein>
<dbReference type="RefSeq" id="XP_045146414.1">
    <property type="nucleotide sequence ID" value="XM_045290479.1"/>
</dbReference>
<reference evidence="2" key="1">
    <citation type="submission" date="2025-08" db="UniProtKB">
        <authorList>
            <consortium name="RefSeq"/>
        </authorList>
    </citation>
    <scope>IDENTIFICATION</scope>
</reference>
<gene>
    <name evidence="2" type="primary">TMEM80</name>
</gene>
<evidence type="ECO:0000313" key="1">
    <source>
        <dbReference type="Proteomes" id="UP000694863"/>
    </source>
</evidence>
<keyword evidence="1" id="KW-1185">Reference proteome</keyword>
<keyword evidence="2" id="KW-0472">Membrane</keyword>
<keyword evidence="2" id="KW-0812">Transmembrane</keyword>
<organism evidence="1 2">
    <name type="scientific">Echinops telfairi</name>
    <name type="common">Lesser hedgehog tenrec</name>
    <dbReference type="NCBI Taxonomy" id="9371"/>
    <lineage>
        <taxon>Eukaryota</taxon>
        <taxon>Metazoa</taxon>
        <taxon>Chordata</taxon>
        <taxon>Craniata</taxon>
        <taxon>Vertebrata</taxon>
        <taxon>Euteleostomi</taxon>
        <taxon>Mammalia</taxon>
        <taxon>Eutheria</taxon>
        <taxon>Afrotheria</taxon>
        <taxon>Tenrecidae</taxon>
        <taxon>Tenrecinae</taxon>
        <taxon>Echinops</taxon>
    </lineage>
</organism>
<proteinExistence type="predicted"/>